<dbReference type="Pfam" id="PF02259">
    <property type="entry name" value="FAT"/>
    <property type="match status" value="1"/>
</dbReference>
<dbReference type="AlphaFoldDB" id="A0A0M3JH51"/>
<sequence>MLRLNQPFVALSTAEALLQTEQDPAILEGIRASQMEAAWRLHEWTLLDKLVDESNSAKSPLTQWGATNASILYSLKRKDETTLNTRMDSARCRLVDSLTAMTIEDSDTYAQAYKYITQLHILAEIEEAKENLLSLSSYTNPGSARAIELTPERLNKVLCKWQVSAVGRKFSFGEDVYEYGYDVACVEEVLVVLMLIGINLAIAVIVDDYVDVIDKDNSVLMIDIDIHIVADIESNY</sequence>
<evidence type="ECO:0000313" key="3">
    <source>
        <dbReference type="Proteomes" id="UP000267096"/>
    </source>
</evidence>
<gene>
    <name evidence="2" type="ORF">ASIM_LOCUS6740</name>
</gene>
<name>A0A0M3JH51_ANISI</name>
<proteinExistence type="predicted"/>
<organism evidence="4">
    <name type="scientific">Anisakis simplex</name>
    <name type="common">Herring worm</name>
    <dbReference type="NCBI Taxonomy" id="6269"/>
    <lineage>
        <taxon>Eukaryota</taxon>
        <taxon>Metazoa</taxon>
        <taxon>Ecdysozoa</taxon>
        <taxon>Nematoda</taxon>
        <taxon>Chromadorea</taxon>
        <taxon>Rhabditida</taxon>
        <taxon>Spirurina</taxon>
        <taxon>Ascaridomorpha</taxon>
        <taxon>Ascaridoidea</taxon>
        <taxon>Anisakidae</taxon>
        <taxon>Anisakis</taxon>
        <taxon>Anisakis simplex complex</taxon>
    </lineage>
</organism>
<evidence type="ECO:0000313" key="4">
    <source>
        <dbReference type="WBParaSite" id="ASIM_0000696201-mRNA-1"/>
    </source>
</evidence>
<dbReference type="InterPro" id="IPR003151">
    <property type="entry name" value="PIK-rel_kinase_FAT"/>
</dbReference>
<evidence type="ECO:0000313" key="2">
    <source>
        <dbReference type="EMBL" id="VDK27692.1"/>
    </source>
</evidence>
<keyword evidence="3" id="KW-1185">Reference proteome</keyword>
<dbReference type="Proteomes" id="UP000267096">
    <property type="component" value="Unassembled WGS sequence"/>
</dbReference>
<dbReference type="EMBL" id="UYRR01015115">
    <property type="protein sequence ID" value="VDK27692.1"/>
    <property type="molecule type" value="Genomic_DNA"/>
</dbReference>
<accession>A0A0M3JH51</accession>
<dbReference type="WBParaSite" id="ASIM_0000696201-mRNA-1">
    <property type="protein sequence ID" value="ASIM_0000696201-mRNA-1"/>
    <property type="gene ID" value="ASIM_0000696201"/>
</dbReference>
<reference evidence="2 3" key="2">
    <citation type="submission" date="2018-11" db="EMBL/GenBank/DDBJ databases">
        <authorList>
            <consortium name="Pathogen Informatics"/>
        </authorList>
    </citation>
    <scope>NUCLEOTIDE SEQUENCE [LARGE SCALE GENOMIC DNA]</scope>
</reference>
<evidence type="ECO:0000259" key="1">
    <source>
        <dbReference type="Pfam" id="PF02259"/>
    </source>
</evidence>
<dbReference type="OrthoDB" id="381190at2759"/>
<feature type="domain" description="PIK-related kinase FAT" evidence="1">
    <location>
        <begin position="35"/>
        <end position="162"/>
    </location>
</feature>
<protein>
    <submittedName>
        <fullName evidence="4">FAT domain-containing protein</fullName>
    </submittedName>
</protein>
<reference evidence="4" key="1">
    <citation type="submission" date="2017-02" db="UniProtKB">
        <authorList>
            <consortium name="WormBaseParasite"/>
        </authorList>
    </citation>
    <scope>IDENTIFICATION</scope>
</reference>